<dbReference type="Proteomes" id="UP001497700">
    <property type="component" value="Unassembled WGS sequence"/>
</dbReference>
<dbReference type="EMBL" id="MU393526">
    <property type="protein sequence ID" value="KAI4862436.1"/>
    <property type="molecule type" value="Genomic_DNA"/>
</dbReference>
<protein>
    <submittedName>
        <fullName evidence="1">Uncharacterized protein</fullName>
    </submittedName>
</protein>
<sequence>MDTTNGATNSHADTTPNQTNQAPPAAVIAYATAVAQGDAPVTTLLQQHHDTQSSVAARRANVQREIDEAMARYNQAAPQYVPFRNIFSGETLCYASSPCWAVTTLWRCVVTQPPSPT</sequence>
<organism evidence="1 2">
    <name type="scientific">Hypoxylon rubiginosum</name>
    <dbReference type="NCBI Taxonomy" id="110542"/>
    <lineage>
        <taxon>Eukaryota</taxon>
        <taxon>Fungi</taxon>
        <taxon>Dikarya</taxon>
        <taxon>Ascomycota</taxon>
        <taxon>Pezizomycotina</taxon>
        <taxon>Sordariomycetes</taxon>
        <taxon>Xylariomycetidae</taxon>
        <taxon>Xylariales</taxon>
        <taxon>Hypoxylaceae</taxon>
        <taxon>Hypoxylon</taxon>
    </lineage>
</organism>
<comment type="caution">
    <text evidence="1">The sequence shown here is derived from an EMBL/GenBank/DDBJ whole genome shotgun (WGS) entry which is preliminary data.</text>
</comment>
<reference evidence="1 2" key="1">
    <citation type="journal article" date="2022" name="New Phytol.">
        <title>Ecological generalism drives hyperdiversity of secondary metabolite gene clusters in xylarialean endophytes.</title>
        <authorList>
            <person name="Franco M.E.E."/>
            <person name="Wisecaver J.H."/>
            <person name="Arnold A.E."/>
            <person name="Ju Y.M."/>
            <person name="Slot J.C."/>
            <person name="Ahrendt S."/>
            <person name="Moore L.P."/>
            <person name="Eastman K.E."/>
            <person name="Scott K."/>
            <person name="Konkel Z."/>
            <person name="Mondo S.J."/>
            <person name="Kuo A."/>
            <person name="Hayes R.D."/>
            <person name="Haridas S."/>
            <person name="Andreopoulos B."/>
            <person name="Riley R."/>
            <person name="LaButti K."/>
            <person name="Pangilinan J."/>
            <person name="Lipzen A."/>
            <person name="Amirebrahimi M."/>
            <person name="Yan J."/>
            <person name="Adam C."/>
            <person name="Keymanesh K."/>
            <person name="Ng V."/>
            <person name="Louie K."/>
            <person name="Northen T."/>
            <person name="Drula E."/>
            <person name="Henrissat B."/>
            <person name="Hsieh H.M."/>
            <person name="Youens-Clark K."/>
            <person name="Lutzoni F."/>
            <person name="Miadlikowska J."/>
            <person name="Eastwood D.C."/>
            <person name="Hamelin R.C."/>
            <person name="Grigoriev I.V."/>
            <person name="U'Ren J.M."/>
        </authorList>
    </citation>
    <scope>NUCLEOTIDE SEQUENCE [LARGE SCALE GENOMIC DNA]</scope>
    <source>
        <strain evidence="1 2">CBS 119005</strain>
    </source>
</reference>
<proteinExistence type="predicted"/>
<evidence type="ECO:0000313" key="2">
    <source>
        <dbReference type="Proteomes" id="UP001497700"/>
    </source>
</evidence>
<evidence type="ECO:0000313" key="1">
    <source>
        <dbReference type="EMBL" id="KAI4862436.1"/>
    </source>
</evidence>
<accession>A0ACB9YTK1</accession>
<name>A0ACB9YTK1_9PEZI</name>
<keyword evidence="2" id="KW-1185">Reference proteome</keyword>
<gene>
    <name evidence="1" type="ORF">F4820DRAFT_451006</name>
</gene>